<reference evidence="2 3" key="1">
    <citation type="submission" date="2018-05" db="EMBL/GenBank/DDBJ databases">
        <title>Genome sequencing and assembly of the regulated plant pathogen Lachnellula willkommii and related sister species for the development of diagnostic species identification markers.</title>
        <authorList>
            <person name="Giroux E."/>
            <person name="Bilodeau G."/>
        </authorList>
    </citation>
    <scope>NUCLEOTIDE SEQUENCE [LARGE SCALE GENOMIC DNA]</scope>
    <source>
        <strain evidence="2 3">CBS 197.66</strain>
    </source>
</reference>
<feature type="region of interest" description="Disordered" evidence="1">
    <location>
        <begin position="365"/>
        <end position="385"/>
    </location>
</feature>
<protein>
    <recommendedName>
        <fullName evidence="4">Methyltransferase domain-containing protein</fullName>
    </recommendedName>
</protein>
<dbReference type="EMBL" id="QGMJ01000942">
    <property type="protein sequence ID" value="TVY32761.1"/>
    <property type="molecule type" value="Genomic_DNA"/>
</dbReference>
<dbReference type="InterPro" id="IPR029063">
    <property type="entry name" value="SAM-dependent_MTases_sf"/>
</dbReference>
<keyword evidence="3" id="KW-1185">Reference proteome</keyword>
<organism evidence="2 3">
    <name type="scientific">Lachnellula subtilissima</name>
    <dbReference type="NCBI Taxonomy" id="602034"/>
    <lineage>
        <taxon>Eukaryota</taxon>
        <taxon>Fungi</taxon>
        <taxon>Dikarya</taxon>
        <taxon>Ascomycota</taxon>
        <taxon>Pezizomycotina</taxon>
        <taxon>Leotiomycetes</taxon>
        <taxon>Helotiales</taxon>
        <taxon>Lachnaceae</taxon>
        <taxon>Lachnellula</taxon>
    </lineage>
</organism>
<sequence>MPIAMDGSSLNRKHISAWLFDPSAPVLGEDAVRKSETPEPQTEPAAYCEPRVLELGCGDGNWCIQFKNENPSWVVDGIDDTNHWKCVHKDLAFRCRSTHDTSLIIWDDREFMEGEGIGEHKQTNLIDCNVEFTVRNLNALLQHPKPIPTNSYSLIRGRGIFDRVESHVTFLDAVRLILQPGGVVEFLEVDPRPRIPYDGPTKRVESVNKSGTDLGWTDKIVDRFKKEVDHEITTNSPGWSGRVEAHLKATMRPRNGVAAANLKDWLEGAGFYDVAENIIRLPIGGSTTSGQQLKELLLERIELENRIPKLKAELPAPELDHISSGTYYLNLHLVTGRKPLYPRRGDLLPDGTRQEMPPSIYDAMAKAKSKRRASTSQWKRWSGLD</sequence>
<dbReference type="SUPFAM" id="SSF53335">
    <property type="entry name" value="S-adenosyl-L-methionine-dependent methyltransferases"/>
    <property type="match status" value="1"/>
</dbReference>
<dbReference type="Gene3D" id="3.40.50.150">
    <property type="entry name" value="Vaccinia Virus protein VP39"/>
    <property type="match status" value="1"/>
</dbReference>
<name>A0A8H8RCK7_9HELO</name>
<evidence type="ECO:0000313" key="3">
    <source>
        <dbReference type="Proteomes" id="UP000462212"/>
    </source>
</evidence>
<dbReference type="OrthoDB" id="506498at2759"/>
<dbReference type="AlphaFoldDB" id="A0A8H8RCK7"/>
<gene>
    <name evidence="2" type="ORF">LSUB1_G007885</name>
</gene>
<evidence type="ECO:0008006" key="4">
    <source>
        <dbReference type="Google" id="ProtNLM"/>
    </source>
</evidence>
<evidence type="ECO:0000256" key="1">
    <source>
        <dbReference type="SAM" id="MobiDB-lite"/>
    </source>
</evidence>
<evidence type="ECO:0000313" key="2">
    <source>
        <dbReference type="EMBL" id="TVY32761.1"/>
    </source>
</evidence>
<dbReference type="Pfam" id="PF13489">
    <property type="entry name" value="Methyltransf_23"/>
    <property type="match status" value="1"/>
</dbReference>
<dbReference type="Proteomes" id="UP000462212">
    <property type="component" value="Unassembled WGS sequence"/>
</dbReference>
<proteinExistence type="predicted"/>
<comment type="caution">
    <text evidence="2">The sequence shown here is derived from an EMBL/GenBank/DDBJ whole genome shotgun (WGS) entry which is preliminary data.</text>
</comment>
<accession>A0A8H8RCK7</accession>